<evidence type="ECO:0000259" key="4">
    <source>
        <dbReference type="PROSITE" id="PS50995"/>
    </source>
</evidence>
<dbReference type="PANTHER" id="PTHR42756:SF1">
    <property type="entry name" value="TRANSCRIPTIONAL REPRESSOR OF EMRAB OPERON"/>
    <property type="match status" value="1"/>
</dbReference>
<dbReference type="Gene3D" id="1.10.10.10">
    <property type="entry name" value="Winged helix-like DNA-binding domain superfamily/Winged helix DNA-binding domain"/>
    <property type="match status" value="1"/>
</dbReference>
<dbReference type="Pfam" id="PF12802">
    <property type="entry name" value="MarR_2"/>
    <property type="match status" value="1"/>
</dbReference>
<keyword evidence="3" id="KW-0804">Transcription</keyword>
<dbReference type="EMBL" id="DVKS01000126">
    <property type="protein sequence ID" value="HIT41900.1"/>
    <property type="molecule type" value="Genomic_DNA"/>
</dbReference>
<comment type="caution">
    <text evidence="5">The sequence shown here is derived from an EMBL/GenBank/DDBJ whole genome shotgun (WGS) entry which is preliminary data.</text>
</comment>
<dbReference type="PROSITE" id="PS01117">
    <property type="entry name" value="HTH_MARR_1"/>
    <property type="match status" value="1"/>
</dbReference>
<evidence type="ECO:0000256" key="3">
    <source>
        <dbReference type="ARBA" id="ARBA00023163"/>
    </source>
</evidence>
<dbReference type="SUPFAM" id="SSF46785">
    <property type="entry name" value="Winged helix' DNA-binding domain"/>
    <property type="match status" value="1"/>
</dbReference>
<proteinExistence type="predicted"/>
<evidence type="ECO:0000256" key="2">
    <source>
        <dbReference type="ARBA" id="ARBA00023125"/>
    </source>
</evidence>
<dbReference type="SMART" id="SM00347">
    <property type="entry name" value="HTH_MARR"/>
    <property type="match status" value="1"/>
</dbReference>
<dbReference type="Proteomes" id="UP000886860">
    <property type="component" value="Unassembled WGS sequence"/>
</dbReference>
<organism evidence="5 6">
    <name type="scientific">Candidatus Caccovicinus merdipullorum</name>
    <dbReference type="NCBI Taxonomy" id="2840724"/>
    <lineage>
        <taxon>Bacteria</taxon>
        <taxon>Bacillati</taxon>
        <taxon>Bacillota</taxon>
        <taxon>Clostridia</taxon>
        <taxon>Eubacteriales</taxon>
        <taxon>Candidatus Caccovicinus</taxon>
    </lineage>
</organism>
<dbReference type="GO" id="GO:0003677">
    <property type="term" value="F:DNA binding"/>
    <property type="evidence" value="ECO:0007669"/>
    <property type="project" value="UniProtKB-KW"/>
</dbReference>
<keyword evidence="1" id="KW-0805">Transcription regulation</keyword>
<dbReference type="GO" id="GO:0003700">
    <property type="term" value="F:DNA-binding transcription factor activity"/>
    <property type="evidence" value="ECO:0007669"/>
    <property type="project" value="InterPro"/>
</dbReference>
<dbReference type="InterPro" id="IPR023187">
    <property type="entry name" value="Tscrpt_reg_MarR-type_CS"/>
</dbReference>
<sequence>MISSFAYYNAVFRKDFVDYCSGRLSEIGLSQGLLYFLIYVGKHPGCTPGELSKALSMDAGHTARSVGKLEQGGFLVQKQNKEDKRSRSLSLTEQGEDAFELCRNLFFLWDQQILKGLTKEEEDMLMALLKKAAGNLKKKGAGPDV</sequence>
<reference evidence="5" key="2">
    <citation type="journal article" date="2021" name="PeerJ">
        <title>Extensive microbial diversity within the chicken gut microbiome revealed by metagenomics and culture.</title>
        <authorList>
            <person name="Gilroy R."/>
            <person name="Ravi A."/>
            <person name="Getino M."/>
            <person name="Pursley I."/>
            <person name="Horton D.L."/>
            <person name="Alikhan N.F."/>
            <person name="Baker D."/>
            <person name="Gharbi K."/>
            <person name="Hall N."/>
            <person name="Watson M."/>
            <person name="Adriaenssens E.M."/>
            <person name="Foster-Nyarko E."/>
            <person name="Jarju S."/>
            <person name="Secka A."/>
            <person name="Antonio M."/>
            <person name="Oren A."/>
            <person name="Chaudhuri R.R."/>
            <person name="La Ragione R."/>
            <person name="Hildebrand F."/>
            <person name="Pallen M.J."/>
        </authorList>
    </citation>
    <scope>NUCLEOTIDE SEQUENCE</scope>
    <source>
        <strain evidence="5">CHK123-3438</strain>
    </source>
</reference>
<evidence type="ECO:0000313" key="6">
    <source>
        <dbReference type="Proteomes" id="UP000886860"/>
    </source>
</evidence>
<evidence type="ECO:0000313" key="5">
    <source>
        <dbReference type="EMBL" id="HIT41900.1"/>
    </source>
</evidence>
<evidence type="ECO:0000256" key="1">
    <source>
        <dbReference type="ARBA" id="ARBA00023015"/>
    </source>
</evidence>
<dbReference type="InterPro" id="IPR000835">
    <property type="entry name" value="HTH_MarR-typ"/>
</dbReference>
<dbReference type="InterPro" id="IPR054630">
    <property type="entry name" value="BilQ"/>
</dbReference>
<protein>
    <submittedName>
        <fullName evidence="5">MarR family transcriptional regulator</fullName>
    </submittedName>
</protein>
<feature type="domain" description="HTH marR-type" evidence="4">
    <location>
        <begin position="1"/>
        <end position="134"/>
    </location>
</feature>
<dbReference type="InterPro" id="IPR036388">
    <property type="entry name" value="WH-like_DNA-bd_sf"/>
</dbReference>
<dbReference type="PROSITE" id="PS50995">
    <property type="entry name" value="HTH_MARR_2"/>
    <property type="match status" value="1"/>
</dbReference>
<dbReference type="PRINTS" id="PR00598">
    <property type="entry name" value="HTHMARR"/>
</dbReference>
<dbReference type="NCBIfam" id="NF045593">
    <property type="entry name" value="bilirub_TF_BilQ"/>
    <property type="match status" value="1"/>
</dbReference>
<reference evidence="5" key="1">
    <citation type="submission" date="2020-10" db="EMBL/GenBank/DDBJ databases">
        <authorList>
            <person name="Gilroy R."/>
        </authorList>
    </citation>
    <scope>NUCLEOTIDE SEQUENCE</scope>
    <source>
        <strain evidence="5">CHK123-3438</strain>
    </source>
</reference>
<dbReference type="AlphaFoldDB" id="A0A9D1GIR0"/>
<dbReference type="InterPro" id="IPR036390">
    <property type="entry name" value="WH_DNA-bd_sf"/>
</dbReference>
<name>A0A9D1GIR0_9FIRM</name>
<accession>A0A9D1GIR0</accession>
<keyword evidence="2" id="KW-0238">DNA-binding</keyword>
<gene>
    <name evidence="5" type="ORF">IAB60_07385</name>
</gene>
<dbReference type="PANTHER" id="PTHR42756">
    <property type="entry name" value="TRANSCRIPTIONAL REGULATOR, MARR"/>
    <property type="match status" value="1"/>
</dbReference>